<dbReference type="EMBL" id="JBBWWR010000007">
    <property type="protein sequence ID" value="KAK8964187.1"/>
    <property type="molecule type" value="Genomic_DNA"/>
</dbReference>
<evidence type="ECO:0000313" key="3">
    <source>
        <dbReference type="Proteomes" id="UP001412067"/>
    </source>
</evidence>
<keyword evidence="3" id="KW-1185">Reference proteome</keyword>
<dbReference type="Proteomes" id="UP001412067">
    <property type="component" value="Unassembled WGS sequence"/>
</dbReference>
<comment type="caution">
    <text evidence="2">The sequence shown here is derived from an EMBL/GenBank/DDBJ whole genome shotgun (WGS) entry which is preliminary data.</text>
</comment>
<organism evidence="2 3">
    <name type="scientific">Platanthera guangdongensis</name>
    <dbReference type="NCBI Taxonomy" id="2320717"/>
    <lineage>
        <taxon>Eukaryota</taxon>
        <taxon>Viridiplantae</taxon>
        <taxon>Streptophyta</taxon>
        <taxon>Embryophyta</taxon>
        <taxon>Tracheophyta</taxon>
        <taxon>Spermatophyta</taxon>
        <taxon>Magnoliopsida</taxon>
        <taxon>Liliopsida</taxon>
        <taxon>Asparagales</taxon>
        <taxon>Orchidaceae</taxon>
        <taxon>Orchidoideae</taxon>
        <taxon>Orchideae</taxon>
        <taxon>Orchidinae</taxon>
        <taxon>Platanthera</taxon>
    </lineage>
</organism>
<reference evidence="2 3" key="1">
    <citation type="journal article" date="2022" name="Nat. Plants">
        <title>Genomes of leafy and leafless Platanthera orchids illuminate the evolution of mycoheterotrophy.</title>
        <authorList>
            <person name="Li M.H."/>
            <person name="Liu K.W."/>
            <person name="Li Z."/>
            <person name="Lu H.C."/>
            <person name="Ye Q.L."/>
            <person name="Zhang D."/>
            <person name="Wang J.Y."/>
            <person name="Li Y.F."/>
            <person name="Zhong Z.M."/>
            <person name="Liu X."/>
            <person name="Yu X."/>
            <person name="Liu D.K."/>
            <person name="Tu X.D."/>
            <person name="Liu B."/>
            <person name="Hao Y."/>
            <person name="Liao X.Y."/>
            <person name="Jiang Y.T."/>
            <person name="Sun W.H."/>
            <person name="Chen J."/>
            <person name="Chen Y.Q."/>
            <person name="Ai Y."/>
            <person name="Zhai J.W."/>
            <person name="Wu S.S."/>
            <person name="Zhou Z."/>
            <person name="Hsiao Y.Y."/>
            <person name="Wu W.L."/>
            <person name="Chen Y.Y."/>
            <person name="Lin Y.F."/>
            <person name="Hsu J.L."/>
            <person name="Li C.Y."/>
            <person name="Wang Z.W."/>
            <person name="Zhao X."/>
            <person name="Zhong W.Y."/>
            <person name="Ma X.K."/>
            <person name="Ma L."/>
            <person name="Huang J."/>
            <person name="Chen G.Z."/>
            <person name="Huang M.Z."/>
            <person name="Huang L."/>
            <person name="Peng D.H."/>
            <person name="Luo Y.B."/>
            <person name="Zou S.Q."/>
            <person name="Chen S.P."/>
            <person name="Lan S."/>
            <person name="Tsai W.C."/>
            <person name="Van de Peer Y."/>
            <person name="Liu Z.J."/>
        </authorList>
    </citation>
    <scope>NUCLEOTIDE SEQUENCE [LARGE SCALE GENOMIC DNA]</scope>
    <source>
        <strain evidence="2">Lor288</strain>
    </source>
</reference>
<gene>
    <name evidence="2" type="ORF">KSP40_PGU002919</name>
</gene>
<feature type="compositionally biased region" description="Basic and acidic residues" evidence="1">
    <location>
        <begin position="40"/>
        <end position="60"/>
    </location>
</feature>
<proteinExistence type="predicted"/>
<feature type="region of interest" description="Disordered" evidence="1">
    <location>
        <begin position="22"/>
        <end position="111"/>
    </location>
</feature>
<accession>A0ABR2MJ48</accession>
<protein>
    <submittedName>
        <fullName evidence="2">Uncharacterized protein</fullName>
    </submittedName>
</protein>
<evidence type="ECO:0000313" key="2">
    <source>
        <dbReference type="EMBL" id="KAK8964187.1"/>
    </source>
</evidence>
<evidence type="ECO:0000256" key="1">
    <source>
        <dbReference type="SAM" id="MobiDB-lite"/>
    </source>
</evidence>
<name>A0ABR2MJ48_9ASPA</name>
<sequence>MLDLLCSKLLDRIITVEYSARDDDANNRNGHSPNRRGRGSPRDRRGRDRDRGERVIERGSPDYGCGPSPYNKPDSGSNSRSNGAEVGSPDYDRYRRSSNGSPFASPLANIAPSSLCSMTTPALLSTSFSKVSIVLSHPSVSASPPPSESFCHVP</sequence>